<dbReference type="EMBL" id="KQ435879">
    <property type="protein sequence ID" value="KOX69859.1"/>
    <property type="molecule type" value="Genomic_DNA"/>
</dbReference>
<dbReference type="AlphaFoldDB" id="A0A0M8ZUM6"/>
<organism evidence="1 2">
    <name type="scientific">Melipona quadrifasciata</name>
    <dbReference type="NCBI Taxonomy" id="166423"/>
    <lineage>
        <taxon>Eukaryota</taxon>
        <taxon>Metazoa</taxon>
        <taxon>Ecdysozoa</taxon>
        <taxon>Arthropoda</taxon>
        <taxon>Hexapoda</taxon>
        <taxon>Insecta</taxon>
        <taxon>Pterygota</taxon>
        <taxon>Neoptera</taxon>
        <taxon>Endopterygota</taxon>
        <taxon>Hymenoptera</taxon>
        <taxon>Apocrita</taxon>
        <taxon>Aculeata</taxon>
        <taxon>Apoidea</taxon>
        <taxon>Anthophila</taxon>
        <taxon>Apidae</taxon>
        <taxon>Melipona</taxon>
    </lineage>
</organism>
<sequence length="346" mass="39776">MSSMPSNAIKVDKVKTVYLCMWFKFRLGLGKDRVFKHNEKFMAFHLTSEEGKCRLKLDDGDVRLNITLRASYTKIYSFTTSPNSQRGSVATPNFGKIRVWCFAYEERSLPGEEGRVTTLNRKQITGAIAQYQITPLLFKVYSTPPHESRDPNQPIKATQFMFPLSAFIRVHILPSVLRMHRGSFAGFTTRVSSVHGSLAVCLENPNKGTETENTTRTVRTAPLYNLFVDSFVERVYRYIITECDFSGGNPEPSSLFRCNANATKISDWLIWGDHILYYYTSYHTTSNVYVHYNYVSANHKKRKSELLANAISSQKDRVQRDGPPKYLRYFLLYKNTSKDEDAILEK</sequence>
<evidence type="ECO:0000313" key="1">
    <source>
        <dbReference type="EMBL" id="KOX69859.1"/>
    </source>
</evidence>
<accession>A0A0M8ZUM6</accession>
<proteinExistence type="predicted"/>
<gene>
    <name evidence="1" type="ORF">WN51_06204</name>
</gene>
<keyword evidence="2" id="KW-1185">Reference proteome</keyword>
<name>A0A0M8ZUM6_9HYME</name>
<reference evidence="1 2" key="1">
    <citation type="submission" date="2015-07" db="EMBL/GenBank/DDBJ databases">
        <title>The genome of Melipona quadrifasciata.</title>
        <authorList>
            <person name="Pan H."/>
            <person name="Kapheim K."/>
        </authorList>
    </citation>
    <scope>NUCLEOTIDE SEQUENCE [LARGE SCALE GENOMIC DNA]</scope>
    <source>
        <strain evidence="1">0111107301</strain>
        <tissue evidence="1">Whole body</tissue>
    </source>
</reference>
<dbReference type="Proteomes" id="UP000053105">
    <property type="component" value="Unassembled WGS sequence"/>
</dbReference>
<protein>
    <submittedName>
        <fullName evidence="1">Uncharacterized protein</fullName>
    </submittedName>
</protein>
<evidence type="ECO:0000313" key="2">
    <source>
        <dbReference type="Proteomes" id="UP000053105"/>
    </source>
</evidence>